<name>A0A221W3U9_9PSEU</name>
<feature type="compositionally biased region" description="Gly residues" evidence="1">
    <location>
        <begin position="113"/>
        <end position="123"/>
    </location>
</feature>
<keyword evidence="3" id="KW-1185">Reference proteome</keyword>
<accession>A0A221W3U9</accession>
<dbReference type="Proteomes" id="UP000204221">
    <property type="component" value="Chromosome"/>
</dbReference>
<gene>
    <name evidence="2" type="ORF">AHOG_13430</name>
</gene>
<evidence type="ECO:0000313" key="2">
    <source>
        <dbReference type="EMBL" id="ASO20329.1"/>
    </source>
</evidence>
<evidence type="ECO:0000313" key="3">
    <source>
        <dbReference type="Proteomes" id="UP000204221"/>
    </source>
</evidence>
<organism evidence="2 3">
    <name type="scientific">Actinoalloteichus hoggarensis</name>
    <dbReference type="NCBI Taxonomy" id="1470176"/>
    <lineage>
        <taxon>Bacteria</taxon>
        <taxon>Bacillati</taxon>
        <taxon>Actinomycetota</taxon>
        <taxon>Actinomycetes</taxon>
        <taxon>Pseudonocardiales</taxon>
        <taxon>Pseudonocardiaceae</taxon>
        <taxon>Actinoalloteichus</taxon>
    </lineage>
</organism>
<dbReference type="KEGG" id="ahg:AHOG_13430"/>
<evidence type="ECO:0000256" key="1">
    <source>
        <dbReference type="SAM" id="MobiDB-lite"/>
    </source>
</evidence>
<sequence>MLPAGPGGHAARLVRTSPRSGREETAPYQRGGAEPVEQLGGGGPSRRRERGGGPADRLTTIVREDARGARTRPVRLPLAPTKARLDLLGQVRPRGPYTRVVETRHEIVTRPGSRGGPDGGRCGVGRRHPATGRSISPAGQKRVSGPPCRPTAADVGSPRPGRREAGGPDCCVSQTPRNGRQGAGVAEIDPAAGRHGLRCAAVRRWPPTWWPAASPAWGRSWCRARRPRPPHRLAGFDGDRAGPRPSGPFPRVRPRPSSVHRVRRAHPHRRAAPLDRFAAAVPPEGTHAAARFAPPAPTCHVHGSNGVGRRRVRRISWAAGRRRG</sequence>
<protein>
    <submittedName>
        <fullName evidence="2">Uncharacterized protein</fullName>
    </submittedName>
</protein>
<feature type="region of interest" description="Disordered" evidence="1">
    <location>
        <begin position="285"/>
        <end position="307"/>
    </location>
</feature>
<proteinExistence type="predicted"/>
<feature type="region of interest" description="Disordered" evidence="1">
    <location>
        <begin position="232"/>
        <end position="258"/>
    </location>
</feature>
<dbReference type="EMBL" id="CP022521">
    <property type="protein sequence ID" value="ASO20329.1"/>
    <property type="molecule type" value="Genomic_DNA"/>
</dbReference>
<feature type="region of interest" description="Disordered" evidence="1">
    <location>
        <begin position="109"/>
        <end position="184"/>
    </location>
</feature>
<reference evidence="2 3" key="1">
    <citation type="submission" date="2017-07" db="EMBL/GenBank/DDBJ databases">
        <title>Complete genome sequence of Actinoalloteichus hoggarensis DSM 45943, type strain of Actinoalloteichus hoggarensis.</title>
        <authorList>
            <person name="Ruckert C."/>
            <person name="Nouioui I."/>
            <person name="Willmese J."/>
            <person name="van Wezel G."/>
            <person name="Klenk H.-P."/>
            <person name="Kalinowski J."/>
            <person name="Zotchev S.B."/>
        </authorList>
    </citation>
    <scope>NUCLEOTIDE SEQUENCE [LARGE SCALE GENOMIC DNA]</scope>
    <source>
        <strain evidence="2 3">DSM 45943</strain>
    </source>
</reference>
<dbReference type="AlphaFoldDB" id="A0A221W3U9"/>
<feature type="region of interest" description="Disordered" evidence="1">
    <location>
        <begin position="1"/>
        <end position="77"/>
    </location>
</feature>